<dbReference type="EMBL" id="NHYD01003255">
    <property type="protein sequence ID" value="PPQ81426.1"/>
    <property type="molecule type" value="Genomic_DNA"/>
</dbReference>
<comment type="caution">
    <text evidence="1">The sequence shown here is derived from an EMBL/GenBank/DDBJ whole genome shotgun (WGS) entry which is preliminary data.</text>
</comment>
<proteinExistence type="predicted"/>
<evidence type="ECO:0000313" key="1">
    <source>
        <dbReference type="EMBL" id="PPQ81426.1"/>
    </source>
</evidence>
<protein>
    <submittedName>
        <fullName evidence="1">Uncharacterized protein</fullName>
    </submittedName>
</protein>
<dbReference type="Proteomes" id="UP000283269">
    <property type="component" value="Unassembled WGS sequence"/>
</dbReference>
<accession>A0A409WSH1</accession>
<keyword evidence="2" id="KW-1185">Reference proteome</keyword>
<evidence type="ECO:0000313" key="2">
    <source>
        <dbReference type="Proteomes" id="UP000283269"/>
    </source>
</evidence>
<dbReference type="AlphaFoldDB" id="A0A409WSH1"/>
<organism evidence="1 2">
    <name type="scientific">Psilocybe cyanescens</name>
    <dbReference type="NCBI Taxonomy" id="93625"/>
    <lineage>
        <taxon>Eukaryota</taxon>
        <taxon>Fungi</taxon>
        <taxon>Dikarya</taxon>
        <taxon>Basidiomycota</taxon>
        <taxon>Agaricomycotina</taxon>
        <taxon>Agaricomycetes</taxon>
        <taxon>Agaricomycetidae</taxon>
        <taxon>Agaricales</taxon>
        <taxon>Agaricineae</taxon>
        <taxon>Strophariaceae</taxon>
        <taxon>Psilocybe</taxon>
    </lineage>
</organism>
<reference evidence="1 2" key="1">
    <citation type="journal article" date="2018" name="Evol. Lett.">
        <title>Horizontal gene cluster transfer increased hallucinogenic mushroom diversity.</title>
        <authorList>
            <person name="Reynolds H.T."/>
            <person name="Vijayakumar V."/>
            <person name="Gluck-Thaler E."/>
            <person name="Korotkin H.B."/>
            <person name="Matheny P.B."/>
            <person name="Slot J.C."/>
        </authorList>
    </citation>
    <scope>NUCLEOTIDE SEQUENCE [LARGE SCALE GENOMIC DNA]</scope>
    <source>
        <strain evidence="1 2">2631</strain>
    </source>
</reference>
<sequence>MPLSLSNGNSRGGWDVAVWPVGLSLASVTRKDVLYTFTDSQKRSDSNQLKASGVWSDLDALDSSCYLFSHTLHFARRVSRDLDALDQFLTYTGLQPNMECARSGQPTPHTTK</sequence>
<gene>
    <name evidence="1" type="ORF">CVT25_015929</name>
</gene>
<name>A0A409WSH1_PSICY</name>
<dbReference type="InParanoid" id="A0A409WSH1"/>